<feature type="domain" description="HTH gntR-type" evidence="4">
    <location>
        <begin position="9"/>
        <end position="76"/>
    </location>
</feature>
<dbReference type="Pfam" id="PF00392">
    <property type="entry name" value="GntR"/>
    <property type="match status" value="1"/>
</dbReference>
<dbReference type="SUPFAM" id="SSF48008">
    <property type="entry name" value="GntR ligand-binding domain-like"/>
    <property type="match status" value="1"/>
</dbReference>
<evidence type="ECO:0000313" key="5">
    <source>
        <dbReference type="EMBL" id="KGR91609.1"/>
    </source>
</evidence>
<keyword evidence="3" id="KW-0804">Transcription</keyword>
<evidence type="ECO:0000313" key="6">
    <source>
        <dbReference type="Proteomes" id="UP000030595"/>
    </source>
</evidence>
<comment type="caution">
    <text evidence="5">The sequence shown here is derived from an EMBL/GenBank/DDBJ whole genome shotgun (WGS) entry which is preliminary data.</text>
</comment>
<evidence type="ECO:0000256" key="2">
    <source>
        <dbReference type="ARBA" id="ARBA00023125"/>
    </source>
</evidence>
<evidence type="ECO:0000259" key="4">
    <source>
        <dbReference type="PROSITE" id="PS50949"/>
    </source>
</evidence>
<dbReference type="InterPro" id="IPR011711">
    <property type="entry name" value="GntR_C"/>
</dbReference>
<gene>
    <name evidence="5" type="ORF">CD30_04695</name>
</gene>
<dbReference type="SMART" id="SM00895">
    <property type="entry name" value="FCD"/>
    <property type="match status" value="1"/>
</dbReference>
<dbReference type="Gene3D" id="1.20.120.530">
    <property type="entry name" value="GntR ligand-binding domain-like"/>
    <property type="match status" value="1"/>
</dbReference>
<evidence type="ECO:0000256" key="3">
    <source>
        <dbReference type="ARBA" id="ARBA00023163"/>
    </source>
</evidence>
<dbReference type="GO" id="GO:0003677">
    <property type="term" value="F:DNA binding"/>
    <property type="evidence" value="ECO:0007669"/>
    <property type="project" value="UniProtKB-KW"/>
</dbReference>
<dbReference type="PANTHER" id="PTHR43537:SF24">
    <property type="entry name" value="GLUCONATE OPERON TRANSCRIPTIONAL REPRESSOR"/>
    <property type="match status" value="1"/>
</dbReference>
<keyword evidence="6" id="KW-1185">Reference proteome</keyword>
<dbReference type="Proteomes" id="UP000030595">
    <property type="component" value="Unassembled WGS sequence"/>
</dbReference>
<dbReference type="Gene3D" id="1.10.10.10">
    <property type="entry name" value="Winged helix-like DNA-binding domain superfamily/Winged helix DNA-binding domain"/>
    <property type="match status" value="1"/>
</dbReference>
<dbReference type="InterPro" id="IPR036388">
    <property type="entry name" value="WH-like_DNA-bd_sf"/>
</dbReference>
<reference evidence="5 6" key="1">
    <citation type="submission" date="2014-02" db="EMBL/GenBank/DDBJ databases">
        <title>Draft genome sequence of Lysinibacillus massiliensis CCUG 49529.</title>
        <authorList>
            <person name="Zhang F."/>
            <person name="Wang G."/>
            <person name="Zhang L."/>
        </authorList>
    </citation>
    <scope>NUCLEOTIDE SEQUENCE [LARGE SCALE GENOMIC DNA]</scope>
    <source>
        <strain evidence="5 6">CCUG 49529</strain>
    </source>
</reference>
<dbReference type="PANTHER" id="PTHR43537">
    <property type="entry name" value="TRANSCRIPTIONAL REGULATOR, GNTR FAMILY"/>
    <property type="match status" value="1"/>
</dbReference>
<dbReference type="InterPro" id="IPR008920">
    <property type="entry name" value="TF_FadR/GntR_C"/>
</dbReference>
<dbReference type="GO" id="GO:0003700">
    <property type="term" value="F:DNA-binding transcription factor activity"/>
    <property type="evidence" value="ECO:0007669"/>
    <property type="project" value="InterPro"/>
</dbReference>
<dbReference type="SUPFAM" id="SSF46785">
    <property type="entry name" value="Winged helix' DNA-binding domain"/>
    <property type="match status" value="1"/>
</dbReference>
<dbReference type="AlphaFoldDB" id="A0A0A3J3I7"/>
<dbReference type="eggNOG" id="COG1802">
    <property type="taxonomic scope" value="Bacteria"/>
</dbReference>
<keyword evidence="2" id="KW-0238">DNA-binding</keyword>
<dbReference type="EMBL" id="JPVQ01000005">
    <property type="protein sequence ID" value="KGR91609.1"/>
    <property type="molecule type" value="Genomic_DNA"/>
</dbReference>
<proteinExistence type="predicted"/>
<dbReference type="Pfam" id="PF07729">
    <property type="entry name" value="FCD"/>
    <property type="match status" value="1"/>
</dbReference>
<keyword evidence="1" id="KW-0805">Transcription regulation</keyword>
<dbReference type="CDD" id="cd07377">
    <property type="entry name" value="WHTH_GntR"/>
    <property type="match status" value="1"/>
</dbReference>
<organism evidence="5 6">
    <name type="scientific">Ureibacillus massiliensis 4400831 = CIP 108448 = CCUG 49529</name>
    <dbReference type="NCBI Taxonomy" id="1211035"/>
    <lineage>
        <taxon>Bacteria</taxon>
        <taxon>Bacillati</taxon>
        <taxon>Bacillota</taxon>
        <taxon>Bacilli</taxon>
        <taxon>Bacillales</taxon>
        <taxon>Caryophanaceae</taxon>
        <taxon>Ureibacillus</taxon>
    </lineage>
</organism>
<dbReference type="SMART" id="SM00345">
    <property type="entry name" value="HTH_GNTR"/>
    <property type="match status" value="1"/>
</dbReference>
<protein>
    <recommendedName>
        <fullName evidence="4">HTH gntR-type domain-containing protein</fullName>
    </recommendedName>
</protein>
<dbReference type="PROSITE" id="PS50949">
    <property type="entry name" value="HTH_GNTR"/>
    <property type="match status" value="1"/>
</dbReference>
<dbReference type="InterPro" id="IPR000524">
    <property type="entry name" value="Tscrpt_reg_HTH_GntR"/>
</dbReference>
<accession>A0A0A3J3I7</accession>
<dbReference type="InterPro" id="IPR036390">
    <property type="entry name" value="WH_DNA-bd_sf"/>
</dbReference>
<name>A0A0A3J3I7_9BACL</name>
<evidence type="ECO:0000256" key="1">
    <source>
        <dbReference type="ARBA" id="ARBA00023015"/>
    </source>
</evidence>
<dbReference type="PRINTS" id="PR00035">
    <property type="entry name" value="HTHGNTR"/>
</dbReference>
<sequence length="222" mass="25619">MVKKVTEKELLADQATRILRDAIVTGELAPGAELPEEKIAAKLGISRTPLREALRRLQREGFLTAQRGKPSKVTNLTEEDFLHTLEVRQLIETYSIEKIVDNISESLLKQLKENIKQQEKATLDHNFNLFLELDRDFHLLLASANKNQQIRDIIYEMNTGIYRVFNFFVYKLPKTGEISFREHLEILEAIEEKKASLAKKKMEEHIGKIATRMKEVMALKST</sequence>